<keyword evidence="5 19" id="KW-1133">Transmembrane helix</keyword>
<feature type="transmembrane region" description="Helical" evidence="19">
    <location>
        <begin position="372"/>
        <end position="394"/>
    </location>
</feature>
<evidence type="ECO:0000256" key="13">
    <source>
        <dbReference type="ARBA" id="ARBA00034533"/>
    </source>
</evidence>
<reference evidence="22" key="2">
    <citation type="submission" date="2002-03" db="EMBL/GenBank/DDBJ databases">
        <authorList>
            <consortium name="The Anopheles Genome Sequencing Consortium"/>
        </authorList>
    </citation>
    <scope>NUCLEOTIDE SEQUENCE</scope>
    <source>
        <strain evidence="22">PEST</strain>
    </source>
</reference>
<dbReference type="STRING" id="7165.Q7PMY4"/>
<dbReference type="SMART" id="SM00409">
    <property type="entry name" value="IG"/>
    <property type="match status" value="3"/>
</dbReference>
<dbReference type="Pfam" id="PF13927">
    <property type="entry name" value="Ig_3"/>
    <property type="match status" value="1"/>
</dbReference>
<dbReference type="InterPro" id="IPR001245">
    <property type="entry name" value="Ser-Thr/Tyr_kinase_cat_dom"/>
</dbReference>
<evidence type="ECO:0000256" key="14">
    <source>
        <dbReference type="ARBA" id="ARBA00034559"/>
    </source>
</evidence>
<feature type="domain" description="Ig-like" evidence="21">
    <location>
        <begin position="164"/>
        <end position="249"/>
    </location>
</feature>
<dbReference type="InterPro" id="IPR003599">
    <property type="entry name" value="Ig_sub"/>
</dbReference>
<evidence type="ECO:0000256" key="6">
    <source>
        <dbReference type="ARBA" id="ARBA00023136"/>
    </source>
</evidence>
<evidence type="ECO:0000256" key="2">
    <source>
        <dbReference type="ARBA" id="ARBA00022692"/>
    </source>
</evidence>
<dbReference type="Gene3D" id="2.60.40.10">
    <property type="entry name" value="Immunoglobulins"/>
    <property type="match status" value="3"/>
</dbReference>
<evidence type="ECO:0000256" key="1">
    <source>
        <dbReference type="ARBA" id="ARBA00004162"/>
    </source>
</evidence>
<evidence type="ECO:0000256" key="18">
    <source>
        <dbReference type="SAM" id="MobiDB-lite"/>
    </source>
</evidence>
<gene>
    <name evidence="22" type="ORF">AgaP_AGAP011489</name>
</gene>
<dbReference type="InterPro" id="IPR036179">
    <property type="entry name" value="Ig-like_dom_sf"/>
</dbReference>
<reference evidence="22" key="3">
    <citation type="journal article" date="2004" name="Trends Parasitol.">
        <title>The Anopheles gambiae genome: an update.</title>
        <authorList>
            <person name="Mongin E."/>
            <person name="Louis C."/>
            <person name="Holt R.A."/>
            <person name="Birney E."/>
            <person name="Collins F.H."/>
        </authorList>
    </citation>
    <scope>NUCLEOTIDE SEQUENCE</scope>
    <source>
        <strain evidence="22">PEST</strain>
    </source>
</reference>
<dbReference type="InterPro" id="IPR013783">
    <property type="entry name" value="Ig-like_fold"/>
</dbReference>
<dbReference type="AlphaFoldDB" id="Q7PMY4"/>
<feature type="active site" description="Proton acceptor" evidence="15">
    <location>
        <position position="657"/>
    </location>
</feature>
<dbReference type="FunFam" id="2.60.40.10:FF:002521">
    <property type="entry name" value="Fibroblast growth factor receptor"/>
    <property type="match status" value="1"/>
</dbReference>
<comment type="subunit">
    <text evidence="12">Interacts with plexA; component of a receptor complex that mediates the repulsive signaling in response to Semaphorin ligands.</text>
</comment>
<dbReference type="PIRSF" id="PIRSF000615">
    <property type="entry name" value="TyrPK_CSF1-R"/>
    <property type="match status" value="1"/>
</dbReference>
<dbReference type="VEuPathDB" id="VectorBase:AGAMI1_007393"/>
<evidence type="ECO:0000313" key="22">
    <source>
        <dbReference type="EMBL" id="EAA13056.5"/>
    </source>
</evidence>
<feature type="domain" description="Protein kinase" evidence="20">
    <location>
        <begin position="482"/>
        <end position="797"/>
    </location>
</feature>
<evidence type="ECO:0000256" key="3">
    <source>
        <dbReference type="ARBA" id="ARBA00022729"/>
    </source>
</evidence>
<dbReference type="PROSITE" id="PS50011">
    <property type="entry name" value="PROTEIN_KINASE_DOM"/>
    <property type="match status" value="1"/>
</dbReference>
<dbReference type="GO" id="GO:0030154">
    <property type="term" value="P:cell differentiation"/>
    <property type="evidence" value="ECO:0007669"/>
    <property type="project" value="UniProtKB-ARBA"/>
</dbReference>
<evidence type="ECO:0000256" key="9">
    <source>
        <dbReference type="ARBA" id="ARBA00023180"/>
    </source>
</evidence>
<keyword evidence="17" id="KW-0479">Metal-binding</keyword>
<organism evidence="22">
    <name type="scientific">Anopheles gambiae</name>
    <name type="common">African malaria mosquito</name>
    <dbReference type="NCBI Taxonomy" id="7165"/>
    <lineage>
        <taxon>Eukaryota</taxon>
        <taxon>Metazoa</taxon>
        <taxon>Ecdysozoa</taxon>
        <taxon>Arthropoda</taxon>
        <taxon>Hexapoda</taxon>
        <taxon>Insecta</taxon>
        <taxon>Pterygota</taxon>
        <taxon>Neoptera</taxon>
        <taxon>Endopterygota</taxon>
        <taxon>Diptera</taxon>
        <taxon>Nematocera</taxon>
        <taxon>Culicoidea</taxon>
        <taxon>Culicidae</taxon>
        <taxon>Anophelinae</taxon>
        <taxon>Anopheles</taxon>
    </lineage>
</organism>
<dbReference type="FunFam" id="3.30.200.20:FF:001770">
    <property type="entry name" value="High affinity nerve growth factor receptor, putative"/>
    <property type="match status" value="1"/>
</dbReference>
<dbReference type="GO" id="GO:0005524">
    <property type="term" value="F:ATP binding"/>
    <property type="evidence" value="ECO:0007669"/>
    <property type="project" value="UniProtKB-KW"/>
</dbReference>
<feature type="region of interest" description="Disordered" evidence="18">
    <location>
        <begin position="408"/>
        <end position="471"/>
    </location>
</feature>
<dbReference type="SUPFAM" id="SSF48726">
    <property type="entry name" value="Immunoglobulin"/>
    <property type="match status" value="3"/>
</dbReference>
<feature type="binding site" evidence="17">
    <location>
        <position position="662"/>
    </location>
    <ligand>
        <name>Mg(2+)</name>
        <dbReference type="ChEBI" id="CHEBI:18420"/>
    </ligand>
</feature>
<dbReference type="Gene3D" id="1.10.510.10">
    <property type="entry name" value="Transferase(Phosphotransferase) domain 1"/>
    <property type="match status" value="1"/>
</dbReference>
<dbReference type="EMBL" id="AAAB01008966">
    <property type="protein sequence ID" value="EAA13056.5"/>
    <property type="molecule type" value="Genomic_DNA"/>
</dbReference>
<feature type="non-terminal residue" evidence="22">
    <location>
        <position position="1"/>
    </location>
</feature>
<dbReference type="InterPro" id="IPR003598">
    <property type="entry name" value="Ig_sub2"/>
</dbReference>
<dbReference type="eggNOG" id="KOG4475">
    <property type="taxonomic scope" value="Eukaryota"/>
</dbReference>
<keyword evidence="9" id="KW-0325">Glycoprotein</keyword>
<keyword evidence="3" id="KW-0732">Signal</keyword>
<feature type="region of interest" description="Disordered" evidence="18">
    <location>
        <begin position="508"/>
        <end position="538"/>
    </location>
</feature>
<dbReference type="InterPro" id="IPR050122">
    <property type="entry name" value="RTK"/>
</dbReference>
<dbReference type="PhylomeDB" id="Q7PMY4"/>
<dbReference type="SUPFAM" id="SSF56112">
    <property type="entry name" value="Protein kinase-like (PK-like)"/>
    <property type="match status" value="1"/>
</dbReference>
<evidence type="ECO:0000256" key="19">
    <source>
        <dbReference type="SAM" id="Phobius"/>
    </source>
</evidence>
<accession>Q7PMY4</accession>
<proteinExistence type="predicted"/>
<evidence type="ECO:0000256" key="17">
    <source>
        <dbReference type="PIRSR" id="PIRSR000615-3"/>
    </source>
</evidence>
<dbReference type="PaxDb" id="7165-AGAP011489-PA"/>
<dbReference type="PROSITE" id="PS50835">
    <property type="entry name" value="IG_LIKE"/>
    <property type="match status" value="3"/>
</dbReference>
<dbReference type="PROSITE" id="PS00109">
    <property type="entry name" value="PROTEIN_KINASE_TYR"/>
    <property type="match status" value="1"/>
</dbReference>
<evidence type="ECO:0000256" key="8">
    <source>
        <dbReference type="ARBA" id="ARBA00023170"/>
    </source>
</evidence>
<dbReference type="InterPro" id="IPR011009">
    <property type="entry name" value="Kinase-like_dom_sf"/>
</dbReference>
<sequence>KIDCTKNHNLLLCRGKRGDRQLGQSSFSGPAPVRIVVHPVTTVVNESQPVVFNCGFRVTAANESGGFVLRWRKDGKVIRRWDNLAEATTVPTDDAMVGATESSSMFRDDARIHVDRTNGSLVFGSVVASDEGTYDCQITNNASDFLVSSTAAELQIISNLRFTPKPPTSKNLELGSIAKIHCKAQGTPAPTVHWTTVVSDGGPAPALPDSIEDVNGTLVFRNVSAEHRGQYACVAANSQGEIRASVSVNVVIAPKFEIAPEGAVQVAELGTVQFHCVATGDPKPTIQWDKDLQYLHAKAGGANGSEEERYRILENGTLVLTEVHLEDDGRYGCTIGNSAGLKREEVHLIVKPSDGMVMPEESAEDGFLITRAVLITMSVAFAYIILVVGLMIWCRHRRAARKARLNLGSSKENGGDNGGVGVSSGRSKSKQKNGSAGGKDTVANGVDNGQDKSDDTVNSSKSKKSSGSGSLLEQLTVPRSAVVEMLQIGKCDFGDVYIGKIRENDCRLPPPKESVTQEPIAGDEVGPSTELTTENERKSPPVMVKALTKVKDEHCCGEFRRQLELFRTVSHRNVVQLFGLCRDKDPHYLLLEYTDWGDLKQFLLATSPITPPNGTVDSKKDATTKPPPLNVPQILALAHQIGRGMDAIYKARIIHKDLATRNCIISSDFSAKISMPALGRDKYSKEYCKHRNQLMPIRWMAPECFQEDDYSIKSDIYSFAVLVWELFTNATELPFKEQTDEEIITAAQAGKLEWKVAEKTPEALHKILTSCWSTSPKERPSFSQLVVAIGNCLQSEYPKEPSE</sequence>
<dbReference type="Pfam" id="PF07714">
    <property type="entry name" value="PK_Tyr_Ser-Thr"/>
    <property type="match status" value="1"/>
</dbReference>
<dbReference type="Gene3D" id="3.30.200.20">
    <property type="entry name" value="Phosphorylase Kinase, domain 1"/>
    <property type="match status" value="1"/>
</dbReference>
<dbReference type="InterPro" id="IPR008266">
    <property type="entry name" value="Tyr_kinase_AS"/>
</dbReference>
<dbReference type="Pfam" id="PF07679">
    <property type="entry name" value="I-set"/>
    <property type="match status" value="1"/>
</dbReference>
<protein>
    <recommendedName>
        <fullName evidence="13">Tyrosine-protein kinase-like otk</fullName>
    </recommendedName>
    <alternativeName>
        <fullName evidence="14">Tyrosine-protein kinase-like 7 homolog</fullName>
    </alternativeName>
</protein>
<evidence type="ECO:0000256" key="16">
    <source>
        <dbReference type="PIRSR" id="PIRSR000615-2"/>
    </source>
</evidence>
<keyword evidence="16" id="KW-0067">ATP-binding</keyword>
<feature type="binding site" evidence="16">
    <location>
        <position position="661"/>
    </location>
    <ligand>
        <name>ATP</name>
        <dbReference type="ChEBI" id="CHEBI:30616"/>
    </ligand>
</feature>
<dbReference type="VEuPathDB" id="VectorBase:AGAP029551"/>
<evidence type="ECO:0000256" key="11">
    <source>
        <dbReference type="ARBA" id="ARBA00034468"/>
    </source>
</evidence>
<dbReference type="eggNOG" id="KOG1026">
    <property type="taxonomic scope" value="Eukaryota"/>
</dbReference>
<keyword evidence="2 19" id="KW-0812">Transmembrane</keyword>
<reference evidence="22" key="1">
    <citation type="journal article" date="2002" name="Science">
        <title>The genome sequence of the malaria mosquito Anopheles gambiae.</title>
        <authorList>
            <person name="Holt R.A."/>
            <person name="Subramanian G.M."/>
            <person name="Halpern A."/>
            <person name="Sutton G.G."/>
            <person name="Charlab R."/>
            <person name="Nusskern D.R."/>
            <person name="Wincker P."/>
            <person name="Clark A.G."/>
            <person name="Ribeiro J.M."/>
            <person name="Wides R."/>
            <person name="Salzberg S.L."/>
            <person name="Loftus B."/>
            <person name="Yandell M."/>
            <person name="Majoros W.H."/>
            <person name="Rusch D.B."/>
            <person name="Lai Z."/>
            <person name="Kraft C.L."/>
            <person name="Abril J.F."/>
            <person name="Anthouard V."/>
            <person name="Arensburger P."/>
            <person name="Atkinson P.W."/>
            <person name="Baden H."/>
            <person name="de Berardinis V."/>
            <person name="Baldwin D."/>
            <person name="Benes V."/>
            <person name="Biedler J."/>
            <person name="Blass C."/>
            <person name="Bolanos R."/>
            <person name="Boscus D."/>
            <person name="Barnstead M."/>
            <person name="Cai S."/>
            <person name="Center A."/>
            <person name="Chaturverdi K."/>
            <person name="Christophides G.K."/>
            <person name="Chrystal M.A."/>
            <person name="Clamp M."/>
            <person name="Cravchik A."/>
            <person name="Curwen V."/>
            <person name="Dana A."/>
            <person name="Delcher A."/>
            <person name="Dew I."/>
            <person name="Evans C.A."/>
            <person name="Flanigan M."/>
            <person name="Grundschober-Freimoser A."/>
            <person name="Friedli L."/>
            <person name="Gu Z."/>
            <person name="Guan P."/>
            <person name="Guigo R."/>
            <person name="Hillenmeyer M.E."/>
            <person name="Hladun S.L."/>
            <person name="Hogan J.R."/>
            <person name="Hong Y.S."/>
            <person name="Hoover J."/>
            <person name="Jaillon O."/>
            <person name="Ke Z."/>
            <person name="Kodira C."/>
            <person name="Kokoza E."/>
            <person name="Koutsos A."/>
            <person name="Letunic I."/>
            <person name="Levitsky A."/>
            <person name="Liang Y."/>
            <person name="Lin J.J."/>
            <person name="Lobo N.F."/>
            <person name="Lopez J.R."/>
            <person name="Malek J.A."/>
            <person name="McIntosh T.C."/>
            <person name="Meister S."/>
            <person name="Miller J."/>
            <person name="Mobarry C."/>
            <person name="Mongin E."/>
            <person name="Murphy S.D."/>
            <person name="O'Brochta D.A."/>
            <person name="Pfannkoch C."/>
            <person name="Qi R."/>
            <person name="Regier M.A."/>
            <person name="Remington K."/>
            <person name="Shao H."/>
            <person name="Sharakhova M.V."/>
            <person name="Sitter C.D."/>
            <person name="Shetty J."/>
            <person name="Smith T.J."/>
            <person name="Strong R."/>
            <person name="Sun J."/>
            <person name="Thomasova D."/>
            <person name="Ton L.Q."/>
            <person name="Topalis P."/>
            <person name="Tu Z."/>
            <person name="Unger M.F."/>
            <person name="Walenz B."/>
            <person name="Wang A."/>
            <person name="Wang J."/>
            <person name="Wang M."/>
            <person name="Wang X."/>
            <person name="Woodford K.J."/>
            <person name="Wortman J.R."/>
            <person name="Wu M."/>
            <person name="Yao A."/>
            <person name="Zdobnov E.M."/>
            <person name="Zhang H."/>
            <person name="Zhao Q."/>
            <person name="Zhao S."/>
            <person name="Zhu S.C."/>
            <person name="Zhimulev I."/>
            <person name="Coluzzi M."/>
            <person name="della Torre A."/>
            <person name="Roth C.W."/>
            <person name="Louis C."/>
            <person name="Kalush F."/>
            <person name="Mural R.J."/>
            <person name="Myers E.W."/>
            <person name="Adams M.D."/>
            <person name="Smith H.O."/>
            <person name="Broder S."/>
            <person name="Gardner M.J."/>
            <person name="Fraser C.M."/>
            <person name="Birney E."/>
            <person name="Bork P."/>
            <person name="Brey P.T."/>
            <person name="Venter J.C."/>
            <person name="Weissenbach J."/>
            <person name="Kafatos F.C."/>
            <person name="Collins F.H."/>
            <person name="Hoffman S.L."/>
        </authorList>
    </citation>
    <scope>NUCLEOTIDE SEQUENCE [LARGE SCALE GENOMIC DNA]</scope>
    <source>
        <strain evidence="22">PEST</strain>
    </source>
</reference>
<name>Q7PMY4_ANOGA</name>
<keyword evidence="16" id="KW-0547">Nucleotide-binding</keyword>
<evidence type="ECO:0000256" key="5">
    <source>
        <dbReference type="ARBA" id="ARBA00022989"/>
    </source>
</evidence>
<keyword evidence="6 19" id="KW-0472">Membrane</keyword>
<comment type="caution">
    <text evidence="22">The sequence shown here is derived from an EMBL/GenBank/DDBJ whole genome shotgun (WGS) entry which is preliminary data.</text>
</comment>
<evidence type="ECO:0000256" key="7">
    <source>
        <dbReference type="ARBA" id="ARBA00023157"/>
    </source>
</evidence>
<evidence type="ECO:0000259" key="21">
    <source>
        <dbReference type="PROSITE" id="PS50835"/>
    </source>
</evidence>
<keyword evidence="10" id="KW-0393">Immunoglobulin domain</keyword>
<dbReference type="PRINTS" id="PR00109">
    <property type="entry name" value="TYRKINASE"/>
</dbReference>
<dbReference type="PANTHER" id="PTHR24416:SF349">
    <property type="entry name" value="TYROSINE-PROTEIN KINASE RYK"/>
    <property type="match status" value="1"/>
</dbReference>
<keyword evidence="17" id="KW-0460">Magnesium</keyword>
<evidence type="ECO:0000259" key="20">
    <source>
        <dbReference type="PROSITE" id="PS50011"/>
    </source>
</evidence>
<dbReference type="SMART" id="SM00408">
    <property type="entry name" value="IGc2"/>
    <property type="match status" value="3"/>
</dbReference>
<dbReference type="GO" id="GO:0005886">
    <property type="term" value="C:plasma membrane"/>
    <property type="evidence" value="ECO:0007669"/>
    <property type="project" value="UniProtKB-SubCell"/>
</dbReference>
<dbReference type="GO" id="GO:0046872">
    <property type="term" value="F:metal ion binding"/>
    <property type="evidence" value="ECO:0007669"/>
    <property type="project" value="UniProtKB-KW"/>
</dbReference>
<dbReference type="InterPro" id="IPR013098">
    <property type="entry name" value="Ig_I-set"/>
</dbReference>
<dbReference type="GO" id="GO:0004714">
    <property type="term" value="F:transmembrane receptor protein tyrosine kinase activity"/>
    <property type="evidence" value="ECO:0007669"/>
    <property type="project" value="UniProtKB-ARBA"/>
</dbReference>
<keyword evidence="7" id="KW-1015">Disulfide bond</keyword>
<feature type="domain" description="Ig-like" evidence="21">
    <location>
        <begin position="32"/>
        <end position="152"/>
    </location>
</feature>
<comment type="function">
    <text evidence="11">Acts as a calcium-dependent, homophilic cell adhesion molecule that regulates neural recognition during the development of the nervous system. Component of the repulsive Plexin signaling response to regulate motor axon guidance at the embryonic stage. Also component of a receptor complex that is required in the adult visual system to innervate the lamina layer; specific targeting of R1-R6 axons.</text>
</comment>
<keyword evidence="8" id="KW-0675">Receptor</keyword>
<evidence type="ECO:0000256" key="10">
    <source>
        <dbReference type="ARBA" id="ARBA00023319"/>
    </source>
</evidence>
<evidence type="ECO:0000256" key="12">
    <source>
        <dbReference type="ARBA" id="ARBA00034516"/>
    </source>
</evidence>
<evidence type="ECO:0000256" key="4">
    <source>
        <dbReference type="ARBA" id="ARBA00022902"/>
    </source>
</evidence>
<dbReference type="GO" id="GO:0007399">
    <property type="term" value="P:nervous system development"/>
    <property type="evidence" value="ECO:0007669"/>
    <property type="project" value="UniProtKB-KW"/>
</dbReference>
<reference evidence="22" key="5">
    <citation type="submission" date="2011-05" db="EMBL/GenBank/DDBJ databases">
        <authorList>
            <consortium name="VectorBase"/>
        </authorList>
    </citation>
    <scope>NUCLEOTIDE SEQUENCE</scope>
    <source>
        <strain evidence="22">PEST</strain>
    </source>
</reference>
<dbReference type="PANTHER" id="PTHR24416">
    <property type="entry name" value="TYROSINE-PROTEIN KINASE RECEPTOR"/>
    <property type="match status" value="1"/>
</dbReference>
<dbReference type="HOGENOM" id="CLU_012268_0_0_1"/>
<evidence type="ECO:0000256" key="15">
    <source>
        <dbReference type="PIRSR" id="PIRSR000615-1"/>
    </source>
</evidence>
<dbReference type="OMA" id="HKILTSC"/>
<reference evidence="22" key="4">
    <citation type="journal article" date="2007" name="Genome Biol.">
        <title>Update of the Anopheles gambiae PEST genome assembly.</title>
        <authorList>
            <person name="Sharakhova M.V."/>
            <person name="Hammond M.P."/>
            <person name="Lobo N.F."/>
            <person name="Krzywinski J."/>
            <person name="Unger M.F."/>
            <person name="Hillenmeyer M.E."/>
            <person name="Bruggner R.V."/>
            <person name="Birney E."/>
            <person name="Collins F.H."/>
        </authorList>
    </citation>
    <scope>NUCLEOTIDE SEQUENCE</scope>
    <source>
        <strain evidence="22">PEST</strain>
    </source>
</reference>
<feature type="domain" description="Ig-like" evidence="21">
    <location>
        <begin position="254"/>
        <end position="349"/>
    </location>
</feature>
<dbReference type="FunFam" id="1.10.510.10:FF:000954">
    <property type="entry name" value="Tyrosine-protein kinase-like otk"/>
    <property type="match status" value="1"/>
</dbReference>
<keyword evidence="4" id="KW-0524">Neurogenesis</keyword>
<comment type="subcellular location">
    <subcellularLocation>
        <location evidence="1">Cell membrane</location>
        <topology evidence="1">Single-pass membrane protein</topology>
    </subcellularLocation>
</comment>
<dbReference type="InterPro" id="IPR000719">
    <property type="entry name" value="Prot_kinase_dom"/>
</dbReference>
<dbReference type="InterPro" id="IPR007110">
    <property type="entry name" value="Ig-like_dom"/>
</dbReference>